<dbReference type="PANTHER" id="PTHR10009:SF18">
    <property type="entry name" value="PROTEIN YELLOW-LIKE PROTEIN"/>
    <property type="match status" value="1"/>
</dbReference>
<accession>A0ABR1TBH1</accession>
<dbReference type="Proteomes" id="UP001480595">
    <property type="component" value="Unassembled WGS sequence"/>
</dbReference>
<dbReference type="RefSeq" id="XP_066710345.1">
    <property type="nucleotide sequence ID" value="XM_066864197.1"/>
</dbReference>
<dbReference type="Gene3D" id="2.120.10.30">
    <property type="entry name" value="TolB, C-terminal domain"/>
    <property type="match status" value="2"/>
</dbReference>
<evidence type="ECO:0000256" key="1">
    <source>
        <dbReference type="ARBA" id="ARBA00004613"/>
    </source>
</evidence>
<sequence>MKAIHPLTLLLAGAGLAQLPQPPGFPVSLNSTLSTTGAHNVRIDTGTYGPPVEEYHYFYDQWPIGLAVSQRGRVFTCYTRGDYTYTLGEVVNLTAEAPYPSLELNTPPRGSYLMALYVTPDDTLWVLDTGRPTVNASTSSPAMPYAAPGGPKLVAINLTTDTVARTYTFPVDVHYPDSYMNDLRFDLRRNISEGGIAYIVDSSDEGAQRVHRAGPGHGRELAAAGPAPQHTAGRPDGAELPGLAVLPAPEGAGGQFPAGGSRWGRVDMLVQGDVSENGADWREPSQVMYYSPLTSDSLYSIETKYLRANLSKDPQALKAAFDNVKSLGQRGGNANGFTGDSLGNVYMLMPEHNGIFIYNSTLGQTVPFVRDPRIIWPDSANVGWDGYLYMTINQLPYQPNWNDGIDGRVHPGLICAPGCPTARPRVPSLLDARPDVCQQYSK</sequence>
<evidence type="ECO:0000256" key="5">
    <source>
        <dbReference type="SAM" id="SignalP"/>
    </source>
</evidence>
<name>A0ABR1TBH1_9PEZI</name>
<evidence type="ECO:0000256" key="2">
    <source>
        <dbReference type="ARBA" id="ARBA00009127"/>
    </source>
</evidence>
<comment type="subcellular location">
    <subcellularLocation>
        <location evidence="1">Secreted</location>
    </subcellularLocation>
</comment>
<gene>
    <name evidence="6" type="ORF">PG994_012788</name>
</gene>
<evidence type="ECO:0000256" key="3">
    <source>
        <dbReference type="ARBA" id="ARBA00022525"/>
    </source>
</evidence>
<dbReference type="GeneID" id="92097260"/>
<feature type="signal peptide" evidence="5">
    <location>
        <begin position="1"/>
        <end position="17"/>
    </location>
</feature>
<evidence type="ECO:0000313" key="7">
    <source>
        <dbReference type="Proteomes" id="UP001480595"/>
    </source>
</evidence>
<dbReference type="InterPro" id="IPR011042">
    <property type="entry name" value="6-blade_b-propeller_TolB-like"/>
</dbReference>
<reference evidence="6 7" key="1">
    <citation type="submission" date="2023-01" db="EMBL/GenBank/DDBJ databases">
        <title>Analysis of 21 Apiospora genomes using comparative genomics revels a genus with tremendous synthesis potential of carbohydrate active enzymes and secondary metabolites.</title>
        <authorList>
            <person name="Sorensen T."/>
        </authorList>
    </citation>
    <scope>NUCLEOTIDE SEQUENCE [LARGE SCALE GENOMIC DNA]</scope>
    <source>
        <strain evidence="6 7">CBS 135458</strain>
    </source>
</reference>
<dbReference type="PANTHER" id="PTHR10009">
    <property type="entry name" value="PROTEIN YELLOW-RELATED"/>
    <property type="match status" value="1"/>
</dbReference>
<organism evidence="6 7">
    <name type="scientific">Apiospora phragmitis</name>
    <dbReference type="NCBI Taxonomy" id="2905665"/>
    <lineage>
        <taxon>Eukaryota</taxon>
        <taxon>Fungi</taxon>
        <taxon>Dikarya</taxon>
        <taxon>Ascomycota</taxon>
        <taxon>Pezizomycotina</taxon>
        <taxon>Sordariomycetes</taxon>
        <taxon>Xylariomycetidae</taxon>
        <taxon>Amphisphaeriales</taxon>
        <taxon>Apiosporaceae</taxon>
        <taxon>Apiospora</taxon>
    </lineage>
</organism>
<feature type="chain" id="PRO_5046576560" description="Major royal jelly protein" evidence="5">
    <location>
        <begin position="18"/>
        <end position="442"/>
    </location>
</feature>
<protein>
    <recommendedName>
        <fullName evidence="8">Major royal jelly protein</fullName>
    </recommendedName>
</protein>
<evidence type="ECO:0000313" key="6">
    <source>
        <dbReference type="EMBL" id="KAK8043950.1"/>
    </source>
</evidence>
<dbReference type="EMBL" id="JAQQWL010000012">
    <property type="protein sequence ID" value="KAK8043950.1"/>
    <property type="molecule type" value="Genomic_DNA"/>
</dbReference>
<keyword evidence="7" id="KW-1185">Reference proteome</keyword>
<dbReference type="SUPFAM" id="SSF101898">
    <property type="entry name" value="NHL repeat"/>
    <property type="match status" value="1"/>
</dbReference>
<evidence type="ECO:0008006" key="8">
    <source>
        <dbReference type="Google" id="ProtNLM"/>
    </source>
</evidence>
<dbReference type="Pfam" id="PF03022">
    <property type="entry name" value="MRJP"/>
    <property type="match status" value="2"/>
</dbReference>
<comment type="caution">
    <text evidence="6">The sequence shown here is derived from an EMBL/GenBank/DDBJ whole genome shotgun (WGS) entry which is preliminary data.</text>
</comment>
<dbReference type="InterPro" id="IPR017996">
    <property type="entry name" value="MRJP/yellow-related"/>
</dbReference>
<keyword evidence="3" id="KW-0964">Secreted</keyword>
<keyword evidence="5" id="KW-0732">Signal</keyword>
<evidence type="ECO:0000256" key="4">
    <source>
        <dbReference type="SAM" id="MobiDB-lite"/>
    </source>
</evidence>
<feature type="region of interest" description="Disordered" evidence="4">
    <location>
        <begin position="205"/>
        <end position="257"/>
    </location>
</feature>
<proteinExistence type="inferred from homology"/>
<comment type="similarity">
    <text evidence="2">Belongs to the major royal jelly protein family.</text>
</comment>